<evidence type="ECO:0000313" key="4">
    <source>
        <dbReference type="Proteomes" id="UP000252797"/>
    </source>
</evidence>
<evidence type="ECO:0000313" key="3">
    <source>
        <dbReference type="Proteomes" id="UP000220669"/>
    </source>
</evidence>
<gene>
    <name evidence="1" type="ORF">CRM96_10350</name>
    <name evidence="2" type="ORF">EA71_02124</name>
</gene>
<name>A0A2A7SPC9_9ENTE</name>
<dbReference type="InterPro" id="IPR023476">
    <property type="entry name" value="Pep_tRNA_hydro_II_dom_sf"/>
</dbReference>
<dbReference type="OrthoDB" id="2334855at2"/>
<dbReference type="InterPro" id="IPR018988">
    <property type="entry name" value="DUF2000"/>
</dbReference>
<dbReference type="Gene3D" id="3.40.1490.10">
    <property type="entry name" value="Bit1"/>
    <property type="match status" value="1"/>
</dbReference>
<dbReference type="Pfam" id="PF09391">
    <property type="entry name" value="DUF2000"/>
    <property type="match status" value="1"/>
</dbReference>
<accession>A0A2A7SPC9</accession>
<organism evidence="2 4">
    <name type="scientific">Enterococcus durans</name>
    <dbReference type="NCBI Taxonomy" id="53345"/>
    <lineage>
        <taxon>Bacteria</taxon>
        <taxon>Bacillati</taxon>
        <taxon>Bacillota</taxon>
        <taxon>Bacilli</taxon>
        <taxon>Lactobacillales</taxon>
        <taxon>Enterococcaceae</taxon>
        <taxon>Enterococcus</taxon>
    </lineage>
</organism>
<evidence type="ECO:0000313" key="1">
    <source>
        <dbReference type="EMBL" id="PEH45382.1"/>
    </source>
</evidence>
<dbReference type="Proteomes" id="UP000252797">
    <property type="component" value="Unassembled WGS sequence"/>
</dbReference>
<dbReference type="SUPFAM" id="SSF102462">
    <property type="entry name" value="Peptidyl-tRNA hydrolase II"/>
    <property type="match status" value="1"/>
</dbReference>
<comment type="caution">
    <text evidence="2">The sequence shown here is derived from an EMBL/GenBank/DDBJ whole genome shotgun (WGS) entry which is preliminary data.</text>
</comment>
<dbReference type="EMBL" id="LEPB01000004">
    <property type="protein sequence ID" value="RCA11367.1"/>
    <property type="molecule type" value="Genomic_DNA"/>
</dbReference>
<protein>
    <submittedName>
        <fullName evidence="1">DUF2000 domain-containing protein</fullName>
    </submittedName>
</protein>
<evidence type="ECO:0000313" key="2">
    <source>
        <dbReference type="EMBL" id="RCA11367.1"/>
    </source>
</evidence>
<reference evidence="1 3" key="2">
    <citation type="submission" date="2017-09" db="EMBL/GenBank/DDBJ databases">
        <title>FDA dAtabase for Regulatory Grade micrObial Sequences (FDA-ARGOS): Supporting development and validation of Infectious Disease Dx tests.</title>
        <authorList>
            <person name="Minogue T."/>
            <person name="Wolcott M."/>
            <person name="Wasieloski L."/>
            <person name="Aguilar W."/>
            <person name="Moore D."/>
            <person name="Tallon L.J."/>
            <person name="Sadzewicz L."/>
            <person name="Ott S."/>
            <person name="Zhao X."/>
            <person name="Nagaraj S."/>
            <person name="Vavikolanu K."/>
            <person name="Aluvathingal J."/>
            <person name="Nadendla S."/>
            <person name="Sichtig H."/>
        </authorList>
    </citation>
    <scope>NUCLEOTIDE SEQUENCE [LARGE SCALE GENOMIC DNA]</scope>
    <source>
        <strain evidence="1 3">FDAARGOS_396</strain>
    </source>
</reference>
<reference evidence="2 4" key="1">
    <citation type="submission" date="2015-06" db="EMBL/GenBank/DDBJ databases">
        <title>The Genome Sequence of Enterococcus durans 4EA1.</title>
        <authorList>
            <consortium name="The Broad Institute Genomics Platform"/>
            <consortium name="The Broad Institute Genome Sequencing Center for Infectious Disease"/>
            <person name="Earl A.M."/>
            <person name="Van Tyne D."/>
            <person name="Lebreton F."/>
            <person name="Saavedra J.T."/>
            <person name="Gilmore M.S."/>
            <person name="Manson Mcguire A."/>
            <person name="Clock S."/>
            <person name="Crupain M."/>
            <person name="Rangan U."/>
            <person name="Young S."/>
            <person name="Abouelleil A."/>
            <person name="Cao P."/>
            <person name="Chapman S.B."/>
            <person name="Griggs A."/>
            <person name="Priest M."/>
            <person name="Shea T."/>
            <person name="Wortman J."/>
            <person name="Nusbaum C."/>
            <person name="Birren B."/>
        </authorList>
    </citation>
    <scope>NUCLEOTIDE SEQUENCE [LARGE SCALE GENOMIC DNA]</scope>
    <source>
        <strain evidence="2 4">4EA1</strain>
    </source>
</reference>
<sequence>MQRNAIILEKNLTAGEVGNVAGILMGQIAQINPEVYLDSEVTDADGVRHAAIRYSTVVLKAGSGQIANLAKSLKESETISSCVFTATGQSLNNQFEVYQEQIQKSDLENLKPVGIVVSGPDEEVRAVTKKFSLLK</sequence>
<dbReference type="EMBL" id="PDEB01000004">
    <property type="protein sequence ID" value="PEH45382.1"/>
    <property type="molecule type" value="Genomic_DNA"/>
</dbReference>
<dbReference type="GeneID" id="56741978"/>
<dbReference type="Proteomes" id="UP000220669">
    <property type="component" value="Unassembled WGS sequence"/>
</dbReference>
<proteinExistence type="predicted"/>
<dbReference type="AlphaFoldDB" id="A0A2A7SPC9"/>
<dbReference type="RefSeq" id="WP_005878439.1">
    <property type="nucleotide sequence ID" value="NZ_CABGKH010000010.1"/>
</dbReference>